<keyword evidence="2" id="KW-1003">Cell membrane</keyword>
<dbReference type="EMBL" id="JBHSUB010000011">
    <property type="protein sequence ID" value="MFC6378630.1"/>
    <property type="molecule type" value="Genomic_DNA"/>
</dbReference>
<reference evidence="9" key="1">
    <citation type="journal article" date="2019" name="Int. J. Syst. Evol. Microbiol.">
        <title>The Global Catalogue of Microorganisms (GCM) 10K type strain sequencing project: providing services to taxonomists for standard genome sequencing and annotation.</title>
        <authorList>
            <consortium name="The Broad Institute Genomics Platform"/>
            <consortium name="The Broad Institute Genome Sequencing Center for Infectious Disease"/>
            <person name="Wu L."/>
            <person name="Ma J."/>
        </authorList>
    </citation>
    <scope>NUCLEOTIDE SEQUENCE [LARGE SCALE GENOMIC DNA]</scope>
    <source>
        <strain evidence="9">CGMCC 1.18518</strain>
    </source>
</reference>
<evidence type="ECO:0000313" key="9">
    <source>
        <dbReference type="Proteomes" id="UP001596230"/>
    </source>
</evidence>
<feature type="domain" description="EamA" evidence="7">
    <location>
        <begin position="153"/>
        <end position="282"/>
    </location>
</feature>
<name>A0ABW1W111_9GAMM</name>
<dbReference type="SUPFAM" id="SSF103481">
    <property type="entry name" value="Multidrug resistance efflux transporter EmrE"/>
    <property type="match status" value="2"/>
</dbReference>
<dbReference type="RefSeq" id="WP_212712380.1">
    <property type="nucleotide sequence ID" value="NZ_JBHSUB010000011.1"/>
</dbReference>
<dbReference type="PANTHER" id="PTHR42920:SF5">
    <property type="entry name" value="EAMA DOMAIN-CONTAINING PROTEIN"/>
    <property type="match status" value="1"/>
</dbReference>
<evidence type="ECO:0000256" key="5">
    <source>
        <dbReference type="ARBA" id="ARBA00023136"/>
    </source>
</evidence>
<keyword evidence="9" id="KW-1185">Reference proteome</keyword>
<dbReference type="InterPro" id="IPR051258">
    <property type="entry name" value="Diverse_Substrate_Transporter"/>
</dbReference>
<organism evidence="8 9">
    <name type="scientific">Tatumella terrea</name>
    <dbReference type="NCBI Taxonomy" id="419007"/>
    <lineage>
        <taxon>Bacteria</taxon>
        <taxon>Pseudomonadati</taxon>
        <taxon>Pseudomonadota</taxon>
        <taxon>Gammaproteobacteria</taxon>
        <taxon>Enterobacterales</taxon>
        <taxon>Erwiniaceae</taxon>
        <taxon>Tatumella</taxon>
    </lineage>
</organism>
<keyword evidence="4 6" id="KW-1133">Transmembrane helix</keyword>
<evidence type="ECO:0000256" key="2">
    <source>
        <dbReference type="ARBA" id="ARBA00022475"/>
    </source>
</evidence>
<feature type="transmembrane region" description="Helical" evidence="6">
    <location>
        <begin position="187"/>
        <end position="207"/>
    </location>
</feature>
<feature type="transmembrane region" description="Helical" evidence="6">
    <location>
        <begin position="9"/>
        <end position="30"/>
    </location>
</feature>
<feature type="transmembrane region" description="Helical" evidence="6">
    <location>
        <begin position="99"/>
        <end position="116"/>
    </location>
</feature>
<dbReference type="InterPro" id="IPR037185">
    <property type="entry name" value="EmrE-like"/>
</dbReference>
<evidence type="ECO:0000256" key="4">
    <source>
        <dbReference type="ARBA" id="ARBA00022989"/>
    </source>
</evidence>
<gene>
    <name evidence="8" type="ORF">ACFP9W_11165</name>
</gene>
<proteinExistence type="predicted"/>
<dbReference type="Pfam" id="PF00892">
    <property type="entry name" value="EamA"/>
    <property type="match status" value="2"/>
</dbReference>
<evidence type="ECO:0000256" key="6">
    <source>
        <dbReference type="SAM" id="Phobius"/>
    </source>
</evidence>
<protein>
    <submittedName>
        <fullName evidence="8">EamA family transporter</fullName>
    </submittedName>
</protein>
<evidence type="ECO:0000259" key="7">
    <source>
        <dbReference type="Pfam" id="PF00892"/>
    </source>
</evidence>
<feature type="transmembrane region" description="Helical" evidence="6">
    <location>
        <begin position="213"/>
        <end position="235"/>
    </location>
</feature>
<feature type="transmembrane region" description="Helical" evidence="6">
    <location>
        <begin position="268"/>
        <end position="287"/>
    </location>
</feature>
<comment type="subcellular location">
    <subcellularLocation>
        <location evidence="1">Cell membrane</location>
        <topology evidence="1">Multi-pass membrane protein</topology>
    </subcellularLocation>
</comment>
<dbReference type="PANTHER" id="PTHR42920">
    <property type="entry name" value="OS03G0707200 PROTEIN-RELATED"/>
    <property type="match status" value="1"/>
</dbReference>
<feature type="transmembrane region" description="Helical" evidence="6">
    <location>
        <begin position="242"/>
        <end position="262"/>
    </location>
</feature>
<feature type="transmembrane region" description="Helical" evidence="6">
    <location>
        <begin position="36"/>
        <end position="59"/>
    </location>
</feature>
<evidence type="ECO:0000256" key="3">
    <source>
        <dbReference type="ARBA" id="ARBA00022692"/>
    </source>
</evidence>
<keyword evidence="3 6" id="KW-0812">Transmembrane</keyword>
<sequence>MLNKHASGAVMIILGAICYALPGIIMSLAIGHGAHISNIIATQYLFSFILFFVLSEFSSNKKGVISPKEKGIALLTGVPLFGVTYCFFSAVAYVGVPTATLLIMQSSWIAPLMTSLIKRSRIARQDIVALVCIISGVVIATGAFGGHVTLNMTGLLWGLSAACCYSMVILCSSQIATSNRVTDKAKLLTLGAFITAICVMKDHVTISPFTTDSFWSLLTAMFSSVLPVLLFGLGMPRTSQTLAGMLVTLELPAAYVFSYLILAEKITMSQIVGCLIIVISMMIPKVSNALRYRKMPKVP</sequence>
<evidence type="ECO:0000313" key="8">
    <source>
        <dbReference type="EMBL" id="MFC6378630.1"/>
    </source>
</evidence>
<accession>A0ABW1W111</accession>
<dbReference type="InterPro" id="IPR000620">
    <property type="entry name" value="EamA_dom"/>
</dbReference>
<dbReference type="Proteomes" id="UP001596230">
    <property type="component" value="Unassembled WGS sequence"/>
</dbReference>
<feature type="transmembrane region" description="Helical" evidence="6">
    <location>
        <begin position="71"/>
        <end position="93"/>
    </location>
</feature>
<feature type="domain" description="EamA" evidence="7">
    <location>
        <begin position="7"/>
        <end position="140"/>
    </location>
</feature>
<evidence type="ECO:0000256" key="1">
    <source>
        <dbReference type="ARBA" id="ARBA00004651"/>
    </source>
</evidence>
<feature type="transmembrane region" description="Helical" evidence="6">
    <location>
        <begin position="128"/>
        <end position="148"/>
    </location>
</feature>
<feature type="transmembrane region" description="Helical" evidence="6">
    <location>
        <begin position="154"/>
        <end position="175"/>
    </location>
</feature>
<comment type="caution">
    <text evidence="8">The sequence shown here is derived from an EMBL/GenBank/DDBJ whole genome shotgun (WGS) entry which is preliminary data.</text>
</comment>
<keyword evidence="5 6" id="KW-0472">Membrane</keyword>